<evidence type="ECO:0000313" key="3">
    <source>
        <dbReference type="Proteomes" id="UP000184089"/>
    </source>
</evidence>
<comment type="caution">
    <text evidence="2">The sequence shown here is derived from an EMBL/GenBank/DDBJ whole genome shotgun (WGS) entry which is preliminary data.</text>
</comment>
<dbReference type="AlphaFoldDB" id="A0AAQ1MG67"/>
<keyword evidence="1" id="KW-1133">Transmembrane helix</keyword>
<gene>
    <name evidence="2" type="ORF">SAMN05444424_2989</name>
</gene>
<dbReference type="PROSITE" id="PS51257">
    <property type="entry name" value="PROKAR_LIPOPROTEIN"/>
    <property type="match status" value="1"/>
</dbReference>
<name>A0AAQ1MG67_9FIRM</name>
<organism evidence="2 3">
    <name type="scientific">Bittarella massiliensis</name>
    <name type="common">ex Durand et al. 2017</name>
    <dbReference type="NCBI Taxonomy" id="1720313"/>
    <lineage>
        <taxon>Bacteria</taxon>
        <taxon>Bacillati</taxon>
        <taxon>Bacillota</taxon>
        <taxon>Clostridia</taxon>
        <taxon>Eubacteriales</taxon>
        <taxon>Oscillospiraceae</taxon>
        <taxon>Bittarella (ex Durand et al. 2017)</taxon>
    </lineage>
</organism>
<sequence length="37" mass="4089">MKTEIVLDFPDLNSVLLLGLYIGGTSCLFFKKGGQNR</sequence>
<keyword evidence="1" id="KW-0812">Transmembrane</keyword>
<protein>
    <submittedName>
        <fullName evidence="2">Uncharacterized protein</fullName>
    </submittedName>
</protein>
<dbReference type="Proteomes" id="UP000184089">
    <property type="component" value="Unassembled WGS sequence"/>
</dbReference>
<proteinExistence type="predicted"/>
<feature type="transmembrane region" description="Helical" evidence="1">
    <location>
        <begin position="12"/>
        <end position="30"/>
    </location>
</feature>
<accession>A0AAQ1MG67</accession>
<evidence type="ECO:0000313" key="2">
    <source>
        <dbReference type="EMBL" id="SHG68662.1"/>
    </source>
</evidence>
<evidence type="ECO:0000256" key="1">
    <source>
        <dbReference type="SAM" id="Phobius"/>
    </source>
</evidence>
<reference evidence="3" key="1">
    <citation type="submission" date="2016-11" db="EMBL/GenBank/DDBJ databases">
        <authorList>
            <person name="Jaros S."/>
            <person name="Januszkiewicz K."/>
            <person name="Wedrychowicz H."/>
        </authorList>
    </citation>
    <scope>NUCLEOTIDE SEQUENCE [LARGE SCALE GENOMIC DNA]</scope>
    <source>
        <strain evidence="3">DSM 4029</strain>
    </source>
</reference>
<keyword evidence="1" id="KW-0472">Membrane</keyword>
<dbReference type="EMBL" id="FQVY01000008">
    <property type="protein sequence ID" value="SHG68662.1"/>
    <property type="molecule type" value="Genomic_DNA"/>
</dbReference>